<feature type="transmembrane region" description="Helical" evidence="1">
    <location>
        <begin position="334"/>
        <end position="353"/>
    </location>
</feature>
<dbReference type="SUPFAM" id="SSF48403">
    <property type="entry name" value="Ankyrin repeat"/>
    <property type="match status" value="1"/>
</dbReference>
<feature type="transmembrane region" description="Helical" evidence="1">
    <location>
        <begin position="306"/>
        <end position="328"/>
    </location>
</feature>
<sequence>MMMRARSCVASAAQKGHVEMLQYLCTTGLSVVHVWPSVCAGGHLDMAQYLWTQELGTWDDANINGATERGHFELLRFLLDVGYTGFDRRTLALAIQYDQLEFVQCLVTYALGPASVSLPSALCDAVEYSRLDLLSRLCAQLGAQDHLAATEATALYYCAPTAIVQCIQNARYRNAVAQRTRSVLLSKVHFQAISMYQDGVDTSTRQVRELCKDLALVCNYENEVPLPRTYATYHERFCHWLSRHDLSQLDLLCWPHLVAYALSYGNMAVLEVLQPRVFAAQRRVEFDCHGRCMCYSAKNNLYCHKVAFNCVTIYAAVSGYAELLAFLYKHDCGVAWVWYCVSLFGHLSIAKFAHGHRFAGWKPRFMCNAALAGHLNLIMFFHEHDYAGFGPHAISAAVHSGNVDLTFTR</sequence>
<dbReference type="VEuPathDB" id="FungiDB:SDRG_05248"/>
<proteinExistence type="predicted"/>
<reference evidence="2 3" key="1">
    <citation type="submission" date="2012-04" db="EMBL/GenBank/DDBJ databases">
        <title>The Genome Sequence of Saprolegnia declina VS20.</title>
        <authorList>
            <consortium name="The Broad Institute Genome Sequencing Platform"/>
            <person name="Russ C."/>
            <person name="Nusbaum C."/>
            <person name="Tyler B."/>
            <person name="van West P."/>
            <person name="Dieguez-Uribeondo J."/>
            <person name="de Bruijn I."/>
            <person name="Tripathy S."/>
            <person name="Jiang R."/>
            <person name="Young S.K."/>
            <person name="Zeng Q."/>
            <person name="Gargeya S."/>
            <person name="Fitzgerald M."/>
            <person name="Haas B."/>
            <person name="Abouelleil A."/>
            <person name="Alvarado L."/>
            <person name="Arachchi H.M."/>
            <person name="Berlin A."/>
            <person name="Chapman S.B."/>
            <person name="Goldberg J."/>
            <person name="Griggs A."/>
            <person name="Gujja S."/>
            <person name="Hansen M."/>
            <person name="Howarth C."/>
            <person name="Imamovic A."/>
            <person name="Larimer J."/>
            <person name="McCowen C."/>
            <person name="Montmayeur A."/>
            <person name="Murphy C."/>
            <person name="Neiman D."/>
            <person name="Pearson M."/>
            <person name="Priest M."/>
            <person name="Roberts A."/>
            <person name="Saif S."/>
            <person name="Shea T."/>
            <person name="Sisk P."/>
            <person name="Sykes S."/>
            <person name="Wortman J."/>
            <person name="Nusbaum C."/>
            <person name="Birren B."/>
        </authorList>
    </citation>
    <scope>NUCLEOTIDE SEQUENCE [LARGE SCALE GENOMIC DNA]</scope>
    <source>
        <strain evidence="2 3">VS20</strain>
    </source>
</reference>
<dbReference type="RefSeq" id="XP_008609180.1">
    <property type="nucleotide sequence ID" value="XM_008610958.1"/>
</dbReference>
<organism evidence="2 3">
    <name type="scientific">Saprolegnia diclina (strain VS20)</name>
    <dbReference type="NCBI Taxonomy" id="1156394"/>
    <lineage>
        <taxon>Eukaryota</taxon>
        <taxon>Sar</taxon>
        <taxon>Stramenopiles</taxon>
        <taxon>Oomycota</taxon>
        <taxon>Saprolegniomycetes</taxon>
        <taxon>Saprolegniales</taxon>
        <taxon>Saprolegniaceae</taxon>
        <taxon>Saprolegnia</taxon>
    </lineage>
</organism>
<dbReference type="PANTHER" id="PTHR46586:SF3">
    <property type="entry name" value="ANKYRIN REPEAT-CONTAINING PROTEIN"/>
    <property type="match status" value="1"/>
</dbReference>
<evidence type="ECO:0000313" key="3">
    <source>
        <dbReference type="Proteomes" id="UP000030762"/>
    </source>
</evidence>
<dbReference type="InParanoid" id="T0QUG6"/>
<evidence type="ECO:0000256" key="1">
    <source>
        <dbReference type="SAM" id="Phobius"/>
    </source>
</evidence>
<dbReference type="Proteomes" id="UP000030762">
    <property type="component" value="Unassembled WGS sequence"/>
</dbReference>
<keyword evidence="1" id="KW-0472">Membrane</keyword>
<keyword evidence="3" id="KW-1185">Reference proteome</keyword>
<evidence type="ECO:0000313" key="2">
    <source>
        <dbReference type="EMBL" id="EQC37660.1"/>
    </source>
</evidence>
<dbReference type="GeneID" id="19945975"/>
<dbReference type="AlphaFoldDB" id="T0QUG6"/>
<keyword evidence="1" id="KW-1133">Transmembrane helix</keyword>
<dbReference type="EMBL" id="JH767144">
    <property type="protein sequence ID" value="EQC37660.1"/>
    <property type="molecule type" value="Genomic_DNA"/>
</dbReference>
<protein>
    <submittedName>
        <fullName evidence="2">Uncharacterized protein</fullName>
    </submittedName>
</protein>
<dbReference type="InterPro" id="IPR052050">
    <property type="entry name" value="SecEffector_AnkRepeat"/>
</dbReference>
<dbReference type="Gene3D" id="1.25.40.20">
    <property type="entry name" value="Ankyrin repeat-containing domain"/>
    <property type="match status" value="1"/>
</dbReference>
<name>T0QUG6_SAPDV</name>
<dbReference type="InterPro" id="IPR036770">
    <property type="entry name" value="Ankyrin_rpt-contain_sf"/>
</dbReference>
<gene>
    <name evidence="2" type="ORF">SDRG_05248</name>
</gene>
<accession>T0QUG6</accession>
<dbReference type="PANTHER" id="PTHR46586">
    <property type="entry name" value="ANKYRIN REPEAT-CONTAINING PROTEIN"/>
    <property type="match status" value="1"/>
</dbReference>
<keyword evidence="1" id="KW-0812">Transmembrane</keyword>